<protein>
    <submittedName>
        <fullName evidence="3">EF-hand domain-containing protein</fullName>
    </submittedName>
</protein>
<feature type="compositionally biased region" description="Basic and acidic residues" evidence="1">
    <location>
        <begin position="27"/>
        <end position="52"/>
    </location>
</feature>
<feature type="region of interest" description="Disordered" evidence="1">
    <location>
        <begin position="21"/>
        <end position="66"/>
    </location>
</feature>
<dbReference type="Pfam" id="PF13202">
    <property type="entry name" value="EF-hand_5"/>
    <property type="match status" value="2"/>
</dbReference>
<dbReference type="GO" id="GO:0005509">
    <property type="term" value="F:calcium ion binding"/>
    <property type="evidence" value="ECO:0007669"/>
    <property type="project" value="InterPro"/>
</dbReference>
<dbReference type="InterPro" id="IPR002048">
    <property type="entry name" value="EF_hand_dom"/>
</dbReference>
<feature type="domain" description="EF-hand" evidence="2">
    <location>
        <begin position="95"/>
        <end position="130"/>
    </location>
</feature>
<evidence type="ECO:0000256" key="1">
    <source>
        <dbReference type="SAM" id="MobiDB-lite"/>
    </source>
</evidence>
<evidence type="ECO:0000259" key="2">
    <source>
        <dbReference type="PROSITE" id="PS50222"/>
    </source>
</evidence>
<dbReference type="InterPro" id="IPR018247">
    <property type="entry name" value="EF_Hand_1_Ca_BS"/>
</dbReference>
<comment type="caution">
    <text evidence="3">The sequence shown here is derived from an EMBL/GenBank/DDBJ whole genome shotgun (WGS) entry which is preliminary data.</text>
</comment>
<dbReference type="AlphaFoldDB" id="A0A6G4WKJ0"/>
<sequence>MGQESMREMMREMMQDMMRQSGPRAYGEGEDRAERRGWGRWHDGRRMGRQEMMEGGGMMEGFGGGRRPGAMHGAGMRILFAIIDSDGDGALSLQEVQNFHARIFNAVDENGDGRVTSEDIQTFFHGPGEQGSP</sequence>
<dbReference type="PROSITE" id="PS00018">
    <property type="entry name" value="EF_HAND_1"/>
    <property type="match status" value="1"/>
</dbReference>
<dbReference type="SUPFAM" id="SSF47473">
    <property type="entry name" value="EF-hand"/>
    <property type="match status" value="1"/>
</dbReference>
<dbReference type="Gene3D" id="1.10.238.10">
    <property type="entry name" value="EF-hand"/>
    <property type="match status" value="1"/>
</dbReference>
<dbReference type="InterPro" id="IPR011992">
    <property type="entry name" value="EF-hand-dom_pair"/>
</dbReference>
<feature type="compositionally biased region" description="Gly residues" evidence="1">
    <location>
        <begin position="54"/>
        <end position="66"/>
    </location>
</feature>
<reference evidence="3 4" key="1">
    <citation type="submission" date="2020-02" db="EMBL/GenBank/DDBJ databases">
        <title>Genome sequence of strain CCNWXJ40-4.</title>
        <authorList>
            <person name="Gao J."/>
            <person name="Sun J."/>
        </authorList>
    </citation>
    <scope>NUCLEOTIDE SEQUENCE [LARGE SCALE GENOMIC DNA]</scope>
    <source>
        <strain evidence="3 4">CCNWXJ 40-4</strain>
    </source>
</reference>
<evidence type="ECO:0000313" key="3">
    <source>
        <dbReference type="EMBL" id="NGO54868.1"/>
    </source>
</evidence>
<evidence type="ECO:0000313" key="4">
    <source>
        <dbReference type="Proteomes" id="UP001642900"/>
    </source>
</evidence>
<keyword evidence="4" id="KW-1185">Reference proteome</keyword>
<proteinExistence type="predicted"/>
<organism evidence="3 4">
    <name type="scientific">Allomesorhizobium camelthorni</name>
    <dbReference type="NCBI Taxonomy" id="475069"/>
    <lineage>
        <taxon>Bacteria</taxon>
        <taxon>Pseudomonadati</taxon>
        <taxon>Pseudomonadota</taxon>
        <taxon>Alphaproteobacteria</taxon>
        <taxon>Hyphomicrobiales</taxon>
        <taxon>Phyllobacteriaceae</taxon>
        <taxon>Allomesorhizobium</taxon>
    </lineage>
</organism>
<dbReference type="Proteomes" id="UP001642900">
    <property type="component" value="Unassembled WGS sequence"/>
</dbReference>
<dbReference type="EMBL" id="JAAKZF010000068">
    <property type="protein sequence ID" value="NGO54868.1"/>
    <property type="molecule type" value="Genomic_DNA"/>
</dbReference>
<accession>A0A6G4WKJ0</accession>
<name>A0A6G4WKJ0_9HYPH</name>
<dbReference type="PROSITE" id="PS50222">
    <property type="entry name" value="EF_HAND_2"/>
    <property type="match status" value="1"/>
</dbReference>
<gene>
    <name evidence="3" type="ORF">G6N73_27805</name>
</gene>